<reference evidence="1" key="1">
    <citation type="journal article" date="2021" name="Proc. Natl. Acad. Sci. U.S.A.">
        <title>A Catalog of Tens of Thousands of Viruses from Human Metagenomes Reveals Hidden Associations with Chronic Diseases.</title>
        <authorList>
            <person name="Tisza M.J."/>
            <person name="Buck C.B."/>
        </authorList>
    </citation>
    <scope>NUCLEOTIDE SEQUENCE</scope>
    <source>
        <strain evidence="1">Cty0j11</strain>
    </source>
</reference>
<dbReference type="EMBL" id="BK014877">
    <property type="protein sequence ID" value="DAD79990.1"/>
    <property type="molecule type" value="Genomic_DNA"/>
</dbReference>
<evidence type="ECO:0000313" key="1">
    <source>
        <dbReference type="EMBL" id="DAD79990.1"/>
    </source>
</evidence>
<name>A0A8S5MCN0_9CAUD</name>
<protein>
    <submittedName>
        <fullName evidence="1">DNA encapsidation protein</fullName>
    </submittedName>
</protein>
<sequence length="336" mass="39165">MYRLYWDINKILPYQRNFNLINGERSIGKTYTTQKWVVNRCIKNHQQFIYIVRTQEEKKNGVFALGFEKVLLNEFPDYSFKFSTETCSCEGETIGHCIALSESHKIKKRSFPLVYYIIFDEYMLESGSRSQYVSGWDEPDLFLSIYHTVDREEDRVKCFLLGNNTSFYNPYHMHPAFNVQPVHKGEIWTSENVLYQWAVSDNELKKKKQGSKFLNMIDGTKYGKFAKEGDYIEDNTAFLGKHSGNSIYIMTLETNGMSFGVYNDVKQGVVVISDHVDPSCPFRYAITLDDHTENTMLTKMKDSHILWLSKAFKIGCVRFESMAIKKLTEEAIQKIL</sequence>
<organism evidence="1">
    <name type="scientific">Podoviridae sp. cty0j11</name>
    <dbReference type="NCBI Taxonomy" id="2826592"/>
    <lineage>
        <taxon>Viruses</taxon>
        <taxon>Duplodnaviria</taxon>
        <taxon>Heunggongvirae</taxon>
        <taxon>Uroviricota</taxon>
        <taxon>Caudoviricetes</taxon>
    </lineage>
</organism>
<accession>A0A8S5MCN0</accession>
<dbReference type="InterPro" id="IPR008784">
    <property type="entry name" value="Podovirus_Gp16"/>
</dbReference>
<dbReference type="Pfam" id="PF05894">
    <property type="entry name" value="Podovirus_Gp16"/>
    <property type="match status" value="1"/>
</dbReference>
<proteinExistence type="predicted"/>